<name>A0ABU1AJ62_9BACT</name>
<keyword evidence="1" id="KW-0812">Transmembrane</keyword>
<sequence>MRAWIIIGLSLPLSLLSAQESNSQQELQTSPRLPLSIVPDKNHVYVGEPLRVELNWWADLPANRLSALQINPAFFFDPKIEAVIPRSTAPEAQQIGLPIGGRRAIATRHLDASDKAALGTIQLPLYLRFNHVGITKLAAVELKTAFARKSQNELARYAAYFNNRLFEPIDPEQAIQILHTKSSPLEIEVKALPPTPQDSIFSGLFAPLELSVSLHPTEVKIGDLMTLEIKVESLVPHSLLSLPALQLQPNLRERFLVNDPPHAIWQPDSTLFRTQIRVLSTTVKAFPALNDYENAGVPLTKNPEGVRHNSHPKLMHELLNIFYGLLTHGFWPLLLLGPCGFIILFPIVRERHRRANDARYRQIKEAYRIFKLSQAPDEQWQAFIHLLGICFAYLHH</sequence>
<accession>A0ABU1AJ62</accession>
<feature type="transmembrane region" description="Helical" evidence="1">
    <location>
        <begin position="321"/>
        <end position="345"/>
    </location>
</feature>
<reference evidence="2 3" key="1">
    <citation type="submission" date="2023-04" db="EMBL/GenBank/DDBJ databases">
        <title>A novel bacteria isolated from coastal sediment.</title>
        <authorList>
            <person name="Liu X.-J."/>
            <person name="Du Z.-J."/>
        </authorList>
    </citation>
    <scope>NUCLEOTIDE SEQUENCE [LARGE SCALE GENOMIC DNA]</scope>
    <source>
        <strain evidence="2 3">SDUM461004</strain>
    </source>
</reference>
<evidence type="ECO:0000313" key="2">
    <source>
        <dbReference type="EMBL" id="MDQ8194737.1"/>
    </source>
</evidence>
<keyword evidence="1" id="KW-1133">Transmembrane helix</keyword>
<dbReference type="Proteomes" id="UP001243717">
    <property type="component" value="Unassembled WGS sequence"/>
</dbReference>
<evidence type="ECO:0000313" key="3">
    <source>
        <dbReference type="Proteomes" id="UP001243717"/>
    </source>
</evidence>
<protein>
    <recommendedName>
        <fullName evidence="4">Protein BatD</fullName>
    </recommendedName>
</protein>
<proteinExistence type="predicted"/>
<gene>
    <name evidence="2" type="ORF">QEH59_09895</name>
</gene>
<evidence type="ECO:0000256" key="1">
    <source>
        <dbReference type="SAM" id="Phobius"/>
    </source>
</evidence>
<keyword evidence="1" id="KW-0472">Membrane</keyword>
<comment type="caution">
    <text evidence="2">The sequence shown here is derived from an EMBL/GenBank/DDBJ whole genome shotgun (WGS) entry which is preliminary data.</text>
</comment>
<evidence type="ECO:0008006" key="4">
    <source>
        <dbReference type="Google" id="ProtNLM"/>
    </source>
</evidence>
<dbReference type="EMBL" id="JARXIC010000014">
    <property type="protein sequence ID" value="MDQ8194737.1"/>
    <property type="molecule type" value="Genomic_DNA"/>
</dbReference>
<dbReference type="RefSeq" id="WP_308985204.1">
    <property type="nucleotide sequence ID" value="NZ_JARXIC010000014.1"/>
</dbReference>
<organism evidence="2 3">
    <name type="scientific">Thalassobacterium sedimentorum</name>
    <dbReference type="NCBI Taxonomy" id="3041258"/>
    <lineage>
        <taxon>Bacteria</taxon>
        <taxon>Pseudomonadati</taxon>
        <taxon>Verrucomicrobiota</taxon>
        <taxon>Opitutia</taxon>
        <taxon>Puniceicoccales</taxon>
        <taxon>Coraliomargaritaceae</taxon>
        <taxon>Thalassobacterium</taxon>
    </lineage>
</organism>
<keyword evidence="3" id="KW-1185">Reference proteome</keyword>